<feature type="domain" description="Cytochrome c" evidence="8">
    <location>
        <begin position="204"/>
        <end position="287"/>
    </location>
</feature>
<dbReference type="PANTHER" id="PTHR43640">
    <property type="entry name" value="OS07G0260300 PROTEIN"/>
    <property type="match status" value="1"/>
</dbReference>
<dbReference type="SUPFAM" id="SSF49742">
    <property type="entry name" value="PHM/PNGase F"/>
    <property type="match status" value="2"/>
</dbReference>
<feature type="domain" description="Thioredoxin" evidence="9">
    <location>
        <begin position="20"/>
        <end position="173"/>
    </location>
</feature>
<dbReference type="Pfam" id="PF08534">
    <property type="entry name" value="Redoxin"/>
    <property type="match status" value="1"/>
</dbReference>
<evidence type="ECO:0000256" key="2">
    <source>
        <dbReference type="ARBA" id="ARBA00022617"/>
    </source>
</evidence>
<dbReference type="InterPro" id="IPR013766">
    <property type="entry name" value="Thioredoxin_domain"/>
</dbReference>
<dbReference type="Proteomes" id="UP000601435">
    <property type="component" value="Unassembled WGS sequence"/>
</dbReference>
<dbReference type="Gene3D" id="2.60.120.230">
    <property type="match status" value="1"/>
</dbReference>
<dbReference type="GO" id="GO:0009055">
    <property type="term" value="F:electron transfer activity"/>
    <property type="evidence" value="ECO:0007669"/>
    <property type="project" value="InterPro"/>
</dbReference>
<evidence type="ECO:0000256" key="4">
    <source>
        <dbReference type="ARBA" id="ARBA00023004"/>
    </source>
</evidence>
<keyword evidence="4 6" id="KW-0408">Iron</keyword>
<evidence type="ECO:0000313" key="11">
    <source>
        <dbReference type="Proteomes" id="UP000601435"/>
    </source>
</evidence>
<evidence type="ECO:0000256" key="5">
    <source>
        <dbReference type="ARBA" id="ARBA00023157"/>
    </source>
</evidence>
<evidence type="ECO:0000259" key="8">
    <source>
        <dbReference type="PROSITE" id="PS51007"/>
    </source>
</evidence>
<dbReference type="EMBL" id="CAJNJA010082362">
    <property type="protein sequence ID" value="CAE7932371.1"/>
    <property type="molecule type" value="Genomic_DNA"/>
</dbReference>
<proteinExistence type="inferred from homology"/>
<protein>
    <recommendedName>
        <fullName evidence="12">Thioredoxin domain-containing protein</fullName>
    </recommendedName>
</protein>
<dbReference type="GO" id="GO:0046872">
    <property type="term" value="F:metal ion binding"/>
    <property type="evidence" value="ECO:0007669"/>
    <property type="project" value="UniProtKB-KW"/>
</dbReference>
<dbReference type="PANTHER" id="PTHR43640:SF1">
    <property type="entry name" value="THIOREDOXIN-DEPENDENT PEROXIREDOXIN"/>
    <property type="match status" value="1"/>
</dbReference>
<name>A0A813C3E9_9DINO</name>
<dbReference type="InterPro" id="IPR009056">
    <property type="entry name" value="Cyt_c-like_dom"/>
</dbReference>
<dbReference type="PROSITE" id="PS51007">
    <property type="entry name" value="CYTC"/>
    <property type="match status" value="1"/>
</dbReference>
<keyword evidence="3 6" id="KW-0479">Metal-binding</keyword>
<keyword evidence="11" id="KW-1185">Reference proteome</keyword>
<evidence type="ECO:0000256" key="6">
    <source>
        <dbReference type="PROSITE-ProRule" id="PRU00433"/>
    </source>
</evidence>
<dbReference type="InterPro" id="IPR013740">
    <property type="entry name" value="Redoxin"/>
</dbReference>
<dbReference type="GO" id="GO:0020037">
    <property type="term" value="F:heme binding"/>
    <property type="evidence" value="ECO:0007669"/>
    <property type="project" value="InterPro"/>
</dbReference>
<evidence type="ECO:0000256" key="3">
    <source>
        <dbReference type="ARBA" id="ARBA00022723"/>
    </source>
</evidence>
<dbReference type="Gene3D" id="1.10.760.10">
    <property type="entry name" value="Cytochrome c-like domain"/>
    <property type="match status" value="1"/>
</dbReference>
<evidence type="ECO:0000256" key="7">
    <source>
        <dbReference type="SAM" id="SignalP"/>
    </source>
</evidence>
<organism evidence="10 11">
    <name type="scientific">Symbiodinium necroappetens</name>
    <dbReference type="NCBI Taxonomy" id="1628268"/>
    <lineage>
        <taxon>Eukaryota</taxon>
        <taxon>Sar</taxon>
        <taxon>Alveolata</taxon>
        <taxon>Dinophyceae</taxon>
        <taxon>Suessiales</taxon>
        <taxon>Symbiodiniaceae</taxon>
        <taxon>Symbiodinium</taxon>
    </lineage>
</organism>
<keyword evidence="5" id="KW-1015">Disulfide bond</keyword>
<evidence type="ECO:0000313" key="10">
    <source>
        <dbReference type="EMBL" id="CAE7932371.1"/>
    </source>
</evidence>
<dbReference type="PROSITE" id="PS51352">
    <property type="entry name" value="THIOREDOXIN_2"/>
    <property type="match status" value="1"/>
</dbReference>
<dbReference type="InterPro" id="IPR008977">
    <property type="entry name" value="PHM/PNGase_F_dom_sf"/>
</dbReference>
<keyword evidence="2 6" id="KW-0349">Heme</keyword>
<dbReference type="InterPro" id="IPR036909">
    <property type="entry name" value="Cyt_c-like_dom_sf"/>
</dbReference>
<dbReference type="InterPro" id="IPR014784">
    <property type="entry name" value="Cu2_ascorb_mOase-like_C"/>
</dbReference>
<evidence type="ECO:0000259" key="9">
    <source>
        <dbReference type="PROSITE" id="PS51352"/>
    </source>
</evidence>
<keyword evidence="7" id="KW-0732">Signal</keyword>
<comment type="similarity">
    <text evidence="1">Belongs to the peroxiredoxin family. Prx5 subfamily.</text>
</comment>
<dbReference type="Gene3D" id="3.40.30.10">
    <property type="entry name" value="Glutaredoxin"/>
    <property type="match status" value="1"/>
</dbReference>
<dbReference type="SUPFAM" id="SSF46626">
    <property type="entry name" value="Cytochrome c"/>
    <property type="match status" value="1"/>
</dbReference>
<feature type="chain" id="PRO_5032355669" description="Thioredoxin domain-containing protein" evidence="7">
    <location>
        <begin position="20"/>
        <end position="602"/>
    </location>
</feature>
<evidence type="ECO:0000256" key="1">
    <source>
        <dbReference type="ARBA" id="ARBA00010505"/>
    </source>
</evidence>
<dbReference type="OrthoDB" id="448136at2759"/>
<feature type="signal peptide" evidence="7">
    <location>
        <begin position="1"/>
        <end position="19"/>
    </location>
</feature>
<dbReference type="AlphaFoldDB" id="A0A813C3E9"/>
<evidence type="ECO:0008006" key="12">
    <source>
        <dbReference type="Google" id="ProtNLM"/>
    </source>
</evidence>
<dbReference type="InterPro" id="IPR036249">
    <property type="entry name" value="Thioredoxin-like_sf"/>
</dbReference>
<dbReference type="GO" id="GO:0016715">
    <property type="term" value="F:oxidoreductase activity, acting on paired donors, with incorporation or reduction of molecular oxygen, reduced ascorbate as one donor, and incorporation of one atom of oxygen"/>
    <property type="evidence" value="ECO:0007669"/>
    <property type="project" value="InterPro"/>
</dbReference>
<reference evidence="10" key="1">
    <citation type="submission" date="2021-02" db="EMBL/GenBank/DDBJ databases">
        <authorList>
            <person name="Dougan E. K."/>
            <person name="Rhodes N."/>
            <person name="Thang M."/>
            <person name="Chan C."/>
        </authorList>
    </citation>
    <scope>NUCLEOTIDE SEQUENCE</scope>
</reference>
<sequence length="602" mass="67411">MFRIVSILVAACVATSAWAVEVGERVENFRLLAHTGDSHELYYHSNLDAVVFLVQGNGCPIVRNAAPRFAELRDEFADQKVKFFMLNSNLQDNRASITKEANEFGYDIPILMDDTQIIGESLDLVRTGEVFVVDPKTWKVAYRGALDDRLTYENQKKEASAHYLRDAIANMTAGEPVALASTDSLGCLINFPEKTARASHANISYSKDIAPILADNCVSCHREDGIGPWAMTDYNMVRGFSLMIREVVRTQRMPPWHADPAHGEWANDRSLSDDEVKTLVHWIEAGAPRGEGEDLLANIDHTYSDWNASEELGDPDYIIDIPAMEIPATGVVDYQYHLVDNPIGKDVWVHAAEILPGDRAVLHHTITTFGDIMTEGKYKGELNRKGGLRGYAPGVTSQAYPEGTGTFLPADATIEFQMHYTPVGRATVDESKMGIWVYDEPPTHPIISVFTANPRIKIPPHAANHMETVERTIPKDALLFNLMPHAHFRGKAANFIAKYPDGTEEMLLSVPHYDFNWQTDYQFKEPKFIPAGTTLVQTGWWDNSAQNKANPDPSAEVTWGEQSWEEMLFGAMLFRFLTEEESAQMRAERGMDQQTQEVASAR</sequence>
<dbReference type="SUPFAM" id="SSF52833">
    <property type="entry name" value="Thioredoxin-like"/>
    <property type="match status" value="1"/>
</dbReference>
<comment type="caution">
    <text evidence="10">The sequence shown here is derived from an EMBL/GenBank/DDBJ whole genome shotgun (WGS) entry which is preliminary data.</text>
</comment>
<accession>A0A813C3E9</accession>
<dbReference type="InterPro" id="IPR047262">
    <property type="entry name" value="PRX-like1"/>
</dbReference>
<gene>
    <name evidence="10" type="ORF">SNEC2469_LOCUS32489</name>
</gene>